<dbReference type="Pfam" id="PF00984">
    <property type="entry name" value="UDPG_MGDP_dh"/>
    <property type="match status" value="1"/>
</dbReference>
<dbReference type="GO" id="GO:0016616">
    <property type="term" value="F:oxidoreductase activity, acting on the CH-OH group of donors, NAD or NADP as acceptor"/>
    <property type="evidence" value="ECO:0007669"/>
    <property type="project" value="InterPro"/>
</dbReference>
<dbReference type="PANTHER" id="PTHR43491">
    <property type="entry name" value="UDP-N-ACETYL-D-MANNOSAMINE DEHYDROGENASE"/>
    <property type="match status" value="1"/>
</dbReference>
<accession>A0A7Y9S042</accession>
<dbReference type="InterPro" id="IPR017476">
    <property type="entry name" value="UDP-Glc/GDP-Man"/>
</dbReference>
<dbReference type="PIRSF" id="PIRSF500136">
    <property type="entry name" value="UDP_ManNAc_DH"/>
    <property type="match status" value="1"/>
</dbReference>
<dbReference type="SUPFAM" id="SSF51735">
    <property type="entry name" value="NAD(P)-binding Rossmann-fold domains"/>
    <property type="match status" value="1"/>
</dbReference>
<dbReference type="InterPro" id="IPR008927">
    <property type="entry name" value="6-PGluconate_DH-like_C_sf"/>
</dbReference>
<protein>
    <submittedName>
        <fullName evidence="6">UDP-N-acetyl-D-galactosamine dehydrogenase</fullName>
        <ecNumber evidence="6">1.1.1.-</ecNumber>
    </submittedName>
</protein>
<sequence length="426" mass="46387">MVLDITNARLGVIGLGYVGLPLAVSFSKKFDVVGFDINEERVAELNSGRDRTRELNADELAAAERLTCTTDPASLQDVNVYIVTTPTPIDEHNTPDLRPVLSATRSVAAALKVGDVVIYESTVYPGATEEQCVPLLGELTGLVFNQDFFVGYSPERINPGDKERRFETILKITSGSTPEAGAFVDALYRTVVTAGTHLAPSIRVAEAAKVIENTQRDVNIALVNELSHIFNRLGIDTQEVLEAAGTKWNFLKFQPGLVGGHCIGVDPYYLTHKAQSVGYQPDVILAGRRLNDAMGAHVAQELVRGMIQKGVDLRGARVLILGLTFKENTPDLRNTRVVDVMAELQSFGITVDIHDPWADPSEAKREYDVDVIEQPLPGAYDGIVLAVGHDSFRELGAEGIHSFGKATHVLFDLKSALAKNQSDLRL</sequence>
<dbReference type="PIRSF" id="PIRSF000124">
    <property type="entry name" value="UDPglc_GDPman_dh"/>
    <property type="match status" value="1"/>
</dbReference>
<dbReference type="SMART" id="SM00984">
    <property type="entry name" value="UDPG_MGDP_dh_C"/>
    <property type="match status" value="1"/>
</dbReference>
<evidence type="ECO:0000256" key="1">
    <source>
        <dbReference type="ARBA" id="ARBA00006601"/>
    </source>
</evidence>
<organism evidence="6 7">
    <name type="scientific">Nocardioides daedukensis</name>
    <dbReference type="NCBI Taxonomy" id="634462"/>
    <lineage>
        <taxon>Bacteria</taxon>
        <taxon>Bacillati</taxon>
        <taxon>Actinomycetota</taxon>
        <taxon>Actinomycetes</taxon>
        <taxon>Propionibacteriales</taxon>
        <taxon>Nocardioidaceae</taxon>
        <taxon>Nocardioides</taxon>
    </lineage>
</organism>
<dbReference type="InterPro" id="IPR001732">
    <property type="entry name" value="UDP-Glc/GDP-Man_DH_N"/>
</dbReference>
<evidence type="ECO:0000313" key="6">
    <source>
        <dbReference type="EMBL" id="NYG59812.1"/>
    </source>
</evidence>
<proteinExistence type="inferred from homology"/>
<comment type="similarity">
    <text evidence="1 4">Belongs to the UDP-glucose/GDP-mannose dehydrogenase family.</text>
</comment>
<dbReference type="GO" id="GO:0016628">
    <property type="term" value="F:oxidoreductase activity, acting on the CH-CH group of donors, NAD or NADP as acceptor"/>
    <property type="evidence" value="ECO:0007669"/>
    <property type="project" value="InterPro"/>
</dbReference>
<dbReference type="Gene3D" id="3.40.50.720">
    <property type="entry name" value="NAD(P)-binding Rossmann-like Domain"/>
    <property type="match status" value="2"/>
</dbReference>
<feature type="domain" description="UDP-glucose/GDP-mannose dehydrogenase C-terminal" evidence="5">
    <location>
        <begin position="319"/>
        <end position="419"/>
    </location>
</feature>
<keyword evidence="2 6" id="KW-0560">Oxidoreductase</keyword>
<dbReference type="PANTHER" id="PTHR43491:SF2">
    <property type="entry name" value="UDP-N-ACETYL-D-MANNOSAMINE DEHYDROGENASE"/>
    <property type="match status" value="1"/>
</dbReference>
<dbReference type="InterPro" id="IPR014027">
    <property type="entry name" value="UDP-Glc/GDP-Man_DH_C"/>
</dbReference>
<dbReference type="GO" id="GO:0000271">
    <property type="term" value="P:polysaccharide biosynthetic process"/>
    <property type="evidence" value="ECO:0007669"/>
    <property type="project" value="InterPro"/>
</dbReference>
<reference evidence="6 7" key="1">
    <citation type="submission" date="2020-07" db="EMBL/GenBank/DDBJ databases">
        <title>Sequencing the genomes of 1000 actinobacteria strains.</title>
        <authorList>
            <person name="Klenk H.-P."/>
        </authorList>
    </citation>
    <scope>NUCLEOTIDE SEQUENCE [LARGE SCALE GENOMIC DNA]</scope>
    <source>
        <strain evidence="6 7">DSM 23819</strain>
    </source>
</reference>
<dbReference type="Proteomes" id="UP000540656">
    <property type="component" value="Unassembled WGS sequence"/>
</dbReference>
<gene>
    <name evidence="6" type="ORF">BJ980_002735</name>
</gene>
<dbReference type="EC" id="1.1.1.-" evidence="6"/>
<dbReference type="InterPro" id="IPR014026">
    <property type="entry name" value="UDP-Glc/GDP-Man_DH_dimer"/>
</dbReference>
<evidence type="ECO:0000259" key="5">
    <source>
        <dbReference type="SMART" id="SM00984"/>
    </source>
</evidence>
<evidence type="ECO:0000256" key="2">
    <source>
        <dbReference type="ARBA" id="ARBA00023002"/>
    </source>
</evidence>
<dbReference type="NCBIfam" id="TIGR03026">
    <property type="entry name" value="NDP-sugDHase"/>
    <property type="match status" value="1"/>
</dbReference>
<dbReference type="Pfam" id="PF03721">
    <property type="entry name" value="UDPG_MGDP_dh_N"/>
    <property type="match status" value="1"/>
</dbReference>
<dbReference type="RefSeq" id="WP_179502825.1">
    <property type="nucleotide sequence ID" value="NZ_JACCAA010000001.1"/>
</dbReference>
<name>A0A7Y9S042_9ACTN</name>
<evidence type="ECO:0000256" key="3">
    <source>
        <dbReference type="ARBA" id="ARBA00023027"/>
    </source>
</evidence>
<dbReference type="SUPFAM" id="SSF48179">
    <property type="entry name" value="6-phosphogluconate dehydrogenase C-terminal domain-like"/>
    <property type="match status" value="1"/>
</dbReference>
<keyword evidence="7" id="KW-1185">Reference proteome</keyword>
<dbReference type="InterPro" id="IPR036220">
    <property type="entry name" value="UDP-Glc/GDP-Man_DH_C_sf"/>
</dbReference>
<dbReference type="InterPro" id="IPR036291">
    <property type="entry name" value="NAD(P)-bd_dom_sf"/>
</dbReference>
<evidence type="ECO:0000313" key="7">
    <source>
        <dbReference type="Proteomes" id="UP000540656"/>
    </source>
</evidence>
<dbReference type="EMBL" id="JACCAA010000001">
    <property type="protein sequence ID" value="NYG59812.1"/>
    <property type="molecule type" value="Genomic_DNA"/>
</dbReference>
<dbReference type="GO" id="GO:0051287">
    <property type="term" value="F:NAD binding"/>
    <property type="evidence" value="ECO:0007669"/>
    <property type="project" value="InterPro"/>
</dbReference>
<dbReference type="SUPFAM" id="SSF52413">
    <property type="entry name" value="UDP-glucose/GDP-mannose dehydrogenase C-terminal domain"/>
    <property type="match status" value="1"/>
</dbReference>
<dbReference type="InterPro" id="IPR028359">
    <property type="entry name" value="UDP_ManNAc/GlcNAc_DH"/>
</dbReference>
<dbReference type="AlphaFoldDB" id="A0A7Y9S042"/>
<evidence type="ECO:0000256" key="4">
    <source>
        <dbReference type="PIRNR" id="PIRNR000124"/>
    </source>
</evidence>
<comment type="caution">
    <text evidence="6">The sequence shown here is derived from an EMBL/GenBank/DDBJ whole genome shotgun (WGS) entry which is preliminary data.</text>
</comment>
<keyword evidence="3" id="KW-0520">NAD</keyword>
<dbReference type="Pfam" id="PF03720">
    <property type="entry name" value="UDPG_MGDP_dh_C"/>
    <property type="match status" value="1"/>
</dbReference>